<comment type="caution">
    <text evidence="1">The sequence shown here is derived from an EMBL/GenBank/DDBJ whole genome shotgun (WGS) entry which is preliminary data.</text>
</comment>
<evidence type="ECO:0000313" key="2">
    <source>
        <dbReference type="Proteomes" id="UP001054837"/>
    </source>
</evidence>
<proteinExistence type="predicted"/>
<sequence>MGVADSSGLMPSTSALFPRFRKRSFSCSFFFGIQFMMWVETDLFDHERTGLPFAWRRGPNKLFDIVNSSLNILGPPPFEESKICLAFNRRLPNVSIVIADRFGPRAYPFARTWPSQTRLITTRLARKVSTCSLEGNIALLYRSLLLSNMK</sequence>
<protein>
    <submittedName>
        <fullName evidence="1">Uncharacterized protein</fullName>
    </submittedName>
</protein>
<reference evidence="1 2" key="1">
    <citation type="submission" date="2021-06" db="EMBL/GenBank/DDBJ databases">
        <title>Caerostris darwini draft genome.</title>
        <authorList>
            <person name="Kono N."/>
            <person name="Arakawa K."/>
        </authorList>
    </citation>
    <scope>NUCLEOTIDE SEQUENCE [LARGE SCALE GENOMIC DNA]</scope>
</reference>
<name>A0AAV4RM46_9ARAC</name>
<dbReference type="AlphaFoldDB" id="A0AAV4RM46"/>
<keyword evidence="2" id="KW-1185">Reference proteome</keyword>
<dbReference type="Proteomes" id="UP001054837">
    <property type="component" value="Unassembled WGS sequence"/>
</dbReference>
<gene>
    <name evidence="1" type="ORF">CDAR_440141</name>
</gene>
<organism evidence="1 2">
    <name type="scientific">Caerostris darwini</name>
    <dbReference type="NCBI Taxonomy" id="1538125"/>
    <lineage>
        <taxon>Eukaryota</taxon>
        <taxon>Metazoa</taxon>
        <taxon>Ecdysozoa</taxon>
        <taxon>Arthropoda</taxon>
        <taxon>Chelicerata</taxon>
        <taxon>Arachnida</taxon>
        <taxon>Araneae</taxon>
        <taxon>Araneomorphae</taxon>
        <taxon>Entelegynae</taxon>
        <taxon>Araneoidea</taxon>
        <taxon>Araneidae</taxon>
        <taxon>Caerostris</taxon>
    </lineage>
</organism>
<evidence type="ECO:0000313" key="1">
    <source>
        <dbReference type="EMBL" id="GIY21991.1"/>
    </source>
</evidence>
<dbReference type="EMBL" id="BPLQ01006375">
    <property type="protein sequence ID" value="GIY21991.1"/>
    <property type="molecule type" value="Genomic_DNA"/>
</dbReference>
<accession>A0AAV4RM46</accession>